<organism evidence="7 8">
    <name type="scientific">Hathewaya limosa</name>
    <name type="common">Clostridium limosum</name>
    <dbReference type="NCBI Taxonomy" id="1536"/>
    <lineage>
        <taxon>Bacteria</taxon>
        <taxon>Bacillati</taxon>
        <taxon>Bacillota</taxon>
        <taxon>Clostridia</taxon>
        <taxon>Eubacteriales</taxon>
        <taxon>Clostridiaceae</taxon>
        <taxon>Hathewaya</taxon>
    </lineage>
</organism>
<sequence length="226" mass="26512">MLLIDKYAYTNRLKDLNPMTKFIFSLSILIFSLSNKNIFVFGGILIFLSLLTMYVVRISLKKYLKLLSIPFIFLMVSIITMIFSIGTTKDVFLFHLKLGSYYVGITKLGMEQGMLLFCRALSSLASTYFFALTIPMNQLIQVFKTLRLSKTFIEIMILIYRFIFIFLEESRELYVAQDLRFGYKGLRNSYKSTALLIRILFIRVMSRYEELNISLETKLYNGEFYI</sequence>
<keyword evidence="5 6" id="KW-0472">Membrane</keyword>
<evidence type="ECO:0000256" key="4">
    <source>
        <dbReference type="ARBA" id="ARBA00022989"/>
    </source>
</evidence>
<feature type="transmembrane region" description="Helical" evidence="6">
    <location>
        <begin position="148"/>
        <end position="167"/>
    </location>
</feature>
<name>A0ABU0JV37_HATLI</name>
<reference evidence="7 8" key="1">
    <citation type="submission" date="2023-07" db="EMBL/GenBank/DDBJ databases">
        <title>Genomic Encyclopedia of Type Strains, Phase IV (KMG-IV): sequencing the most valuable type-strain genomes for metagenomic binning, comparative biology and taxonomic classification.</title>
        <authorList>
            <person name="Goeker M."/>
        </authorList>
    </citation>
    <scope>NUCLEOTIDE SEQUENCE [LARGE SCALE GENOMIC DNA]</scope>
    <source>
        <strain evidence="7 8">DSM 1400</strain>
    </source>
</reference>
<dbReference type="InterPro" id="IPR003339">
    <property type="entry name" value="ABC/ECF_trnsptr_transmembrane"/>
</dbReference>
<dbReference type="CDD" id="cd16914">
    <property type="entry name" value="EcfT"/>
    <property type="match status" value="1"/>
</dbReference>
<keyword evidence="2" id="KW-1003">Cell membrane</keyword>
<evidence type="ECO:0000313" key="7">
    <source>
        <dbReference type="EMBL" id="MDQ0480975.1"/>
    </source>
</evidence>
<keyword evidence="8" id="KW-1185">Reference proteome</keyword>
<proteinExistence type="predicted"/>
<evidence type="ECO:0000256" key="3">
    <source>
        <dbReference type="ARBA" id="ARBA00022692"/>
    </source>
</evidence>
<evidence type="ECO:0000256" key="5">
    <source>
        <dbReference type="ARBA" id="ARBA00023136"/>
    </source>
</evidence>
<dbReference type="RefSeq" id="WP_307357325.1">
    <property type="nucleotide sequence ID" value="NZ_BAAACJ010000027.1"/>
</dbReference>
<dbReference type="PANTHER" id="PTHR43723:SF1">
    <property type="entry name" value="COBALT TRANSPORT PROTEIN CBIQ"/>
    <property type="match status" value="1"/>
</dbReference>
<feature type="transmembrane region" description="Helical" evidence="6">
    <location>
        <begin position="116"/>
        <end position="136"/>
    </location>
</feature>
<feature type="transmembrane region" description="Helical" evidence="6">
    <location>
        <begin position="38"/>
        <end position="56"/>
    </location>
</feature>
<protein>
    <submittedName>
        <fullName evidence="7">Cobalt/nickel transport system permease protein</fullName>
    </submittedName>
</protein>
<comment type="subcellular location">
    <subcellularLocation>
        <location evidence="1">Cell membrane</location>
        <topology evidence="1">Multi-pass membrane protein</topology>
    </subcellularLocation>
</comment>
<dbReference type="Pfam" id="PF02361">
    <property type="entry name" value="CbiQ"/>
    <property type="match status" value="1"/>
</dbReference>
<dbReference type="Proteomes" id="UP001224418">
    <property type="component" value="Unassembled WGS sequence"/>
</dbReference>
<dbReference type="EMBL" id="JAUSWN010000038">
    <property type="protein sequence ID" value="MDQ0480975.1"/>
    <property type="molecule type" value="Genomic_DNA"/>
</dbReference>
<feature type="transmembrane region" description="Helical" evidence="6">
    <location>
        <begin position="63"/>
        <end position="85"/>
    </location>
</feature>
<evidence type="ECO:0000256" key="6">
    <source>
        <dbReference type="SAM" id="Phobius"/>
    </source>
</evidence>
<keyword evidence="3 6" id="KW-0812">Transmembrane</keyword>
<evidence type="ECO:0000256" key="2">
    <source>
        <dbReference type="ARBA" id="ARBA00022475"/>
    </source>
</evidence>
<dbReference type="InterPro" id="IPR052770">
    <property type="entry name" value="Cobalt_transport_CbiQ"/>
</dbReference>
<comment type="caution">
    <text evidence="7">The sequence shown here is derived from an EMBL/GenBank/DDBJ whole genome shotgun (WGS) entry which is preliminary data.</text>
</comment>
<dbReference type="InterPro" id="IPR012809">
    <property type="entry name" value="ECF_CbiQ"/>
</dbReference>
<keyword evidence="4 6" id="KW-1133">Transmembrane helix</keyword>
<dbReference type="NCBIfam" id="TIGR02454">
    <property type="entry name" value="ECF_T_CbiQ"/>
    <property type="match status" value="1"/>
</dbReference>
<evidence type="ECO:0000256" key="1">
    <source>
        <dbReference type="ARBA" id="ARBA00004651"/>
    </source>
</evidence>
<dbReference type="PANTHER" id="PTHR43723">
    <property type="entry name" value="COBALT TRANSPORT PROTEIN CBIQ"/>
    <property type="match status" value="1"/>
</dbReference>
<gene>
    <name evidence="7" type="ORF">QOZ93_002726</name>
</gene>
<evidence type="ECO:0000313" key="8">
    <source>
        <dbReference type="Proteomes" id="UP001224418"/>
    </source>
</evidence>
<accession>A0ABU0JV37</accession>